<name>A0A0B2AA93_9MICO</name>
<dbReference type="HAMAP" id="MF_01844">
    <property type="entry name" value="NhaA"/>
    <property type="match status" value="1"/>
</dbReference>
<feature type="transmembrane region" description="Helical" evidence="11">
    <location>
        <begin position="171"/>
        <end position="187"/>
    </location>
</feature>
<comment type="subcellular location">
    <subcellularLocation>
        <location evidence="1">Cell inner membrane</location>
        <topology evidence="1">Multi-pass membrane protein</topology>
    </subcellularLocation>
    <subcellularLocation>
        <location evidence="11">Cell membrane</location>
        <topology evidence="11">Multi-pass membrane protein</topology>
    </subcellularLocation>
</comment>
<evidence type="ECO:0000256" key="5">
    <source>
        <dbReference type="ARBA" id="ARBA00022692"/>
    </source>
</evidence>
<evidence type="ECO:0000256" key="7">
    <source>
        <dbReference type="ARBA" id="ARBA00023053"/>
    </source>
</evidence>
<dbReference type="RefSeq" id="WP_039397042.1">
    <property type="nucleotide sequence ID" value="NZ_JTDK01000006.1"/>
</dbReference>
<evidence type="ECO:0000256" key="11">
    <source>
        <dbReference type="HAMAP-Rule" id="MF_01844"/>
    </source>
</evidence>
<dbReference type="GO" id="GO:0015385">
    <property type="term" value="F:sodium:proton antiporter activity"/>
    <property type="evidence" value="ECO:0007669"/>
    <property type="project" value="TreeGrafter"/>
</dbReference>
<keyword evidence="4 11" id="KW-1003">Cell membrane</keyword>
<feature type="transmembrane region" description="Helical" evidence="11">
    <location>
        <begin position="309"/>
        <end position="336"/>
    </location>
</feature>
<keyword evidence="9 11" id="KW-0472">Membrane</keyword>
<keyword evidence="2 11" id="KW-0813">Transport</keyword>
<sequence length="378" mass="38733">MMVLRSERFAAALLLVAAAVGLLVANTSAGPAVLSFSHTDVGPAPFHLSVAHWVQDGLLAIFFFAVSVELQFELTRGELSNVRRAVQPAIAALGGVVVPVVIYLAVTAGHDVAAGWPVPTATDVAFALGVLAVFGRGLPGGVRAFLLALAIIDDIVGIVLIAVLYASDLRWGMLALALVAVAVFAVLSRMLGGRGHVPIAVAMGVVAVAAWCFMYLSGVHPTIAGVLLGLAMAQGPALRTRHALEPWINALILPVFAFFAALVVIPAPGEGLSWAFWGVLVALPVGKLVGISGAAWISQRTIGRHGEQFAVPDLVAVAALGGIGFTVSLLLASLAFAGSAQDQDAATLGVLAGSVVALVLGAALVAWRAAVARRKEIV</sequence>
<evidence type="ECO:0000256" key="9">
    <source>
        <dbReference type="ARBA" id="ARBA00023136"/>
    </source>
</evidence>
<dbReference type="OrthoDB" id="9808135at2"/>
<evidence type="ECO:0000256" key="8">
    <source>
        <dbReference type="ARBA" id="ARBA00023065"/>
    </source>
</evidence>
<organism evidence="12 13">
    <name type="scientific">Microbacterium mangrovi</name>
    <dbReference type="NCBI Taxonomy" id="1348253"/>
    <lineage>
        <taxon>Bacteria</taxon>
        <taxon>Bacillati</taxon>
        <taxon>Actinomycetota</taxon>
        <taxon>Actinomycetes</taxon>
        <taxon>Micrococcales</taxon>
        <taxon>Microbacteriaceae</taxon>
        <taxon>Microbacterium</taxon>
    </lineage>
</organism>
<evidence type="ECO:0000256" key="10">
    <source>
        <dbReference type="ARBA" id="ARBA00023201"/>
    </source>
</evidence>
<keyword evidence="6 11" id="KW-1133">Transmembrane helix</keyword>
<feature type="transmembrane region" description="Helical" evidence="11">
    <location>
        <begin position="86"/>
        <end position="106"/>
    </location>
</feature>
<comment type="catalytic activity">
    <reaction evidence="11">
        <text>Na(+)(in) + 2 H(+)(out) = Na(+)(out) + 2 H(+)(in)</text>
        <dbReference type="Rhea" id="RHEA:29251"/>
        <dbReference type="ChEBI" id="CHEBI:15378"/>
        <dbReference type="ChEBI" id="CHEBI:29101"/>
    </reaction>
</comment>
<feature type="transmembrane region" description="Helical" evidence="11">
    <location>
        <begin position="250"/>
        <end position="268"/>
    </location>
</feature>
<dbReference type="STRING" id="1348253.LK09_05710"/>
<comment type="caution">
    <text evidence="12">The sequence shown here is derived from an EMBL/GenBank/DDBJ whole genome shotgun (WGS) entry which is preliminary data.</text>
</comment>
<keyword evidence="8 11" id="KW-0406">Ion transport</keyword>
<dbReference type="GO" id="GO:0006885">
    <property type="term" value="P:regulation of pH"/>
    <property type="evidence" value="ECO:0007669"/>
    <property type="project" value="InterPro"/>
</dbReference>
<protein>
    <recommendedName>
        <fullName evidence="11">Na(+)/H(+) antiporter NhaA</fullName>
    </recommendedName>
    <alternativeName>
        <fullName evidence="11">Sodium/proton antiporter NhaA</fullName>
    </alternativeName>
</protein>
<proteinExistence type="inferred from homology"/>
<comment type="similarity">
    <text evidence="11">Belongs to the NhaA Na(+)/H(+) (TC 2.A.33) antiporter family.</text>
</comment>
<keyword evidence="5 11" id="KW-0812">Transmembrane</keyword>
<comment type="caution">
    <text evidence="11">Lacks conserved residue(s) required for the propagation of feature annotation.</text>
</comment>
<evidence type="ECO:0000256" key="1">
    <source>
        <dbReference type="ARBA" id="ARBA00004429"/>
    </source>
</evidence>
<dbReference type="PANTHER" id="PTHR30341:SF0">
    <property type="entry name" value="NA(+)_H(+) ANTIPORTER NHAA"/>
    <property type="match status" value="1"/>
</dbReference>
<dbReference type="AlphaFoldDB" id="A0A0B2AA93"/>
<gene>
    <name evidence="11" type="primary">nhaA</name>
    <name evidence="12" type="ORF">LK09_05710</name>
</gene>
<dbReference type="Pfam" id="PF06965">
    <property type="entry name" value="Na_H_antiport_1"/>
    <property type="match status" value="1"/>
</dbReference>
<evidence type="ECO:0000313" key="12">
    <source>
        <dbReference type="EMBL" id="KHK98487.1"/>
    </source>
</evidence>
<evidence type="ECO:0000256" key="3">
    <source>
        <dbReference type="ARBA" id="ARBA00022449"/>
    </source>
</evidence>
<feature type="transmembrane region" description="Helical" evidence="11">
    <location>
        <begin position="53"/>
        <end position="74"/>
    </location>
</feature>
<keyword evidence="10 11" id="KW-0739">Sodium transport</keyword>
<evidence type="ECO:0000256" key="2">
    <source>
        <dbReference type="ARBA" id="ARBA00022448"/>
    </source>
</evidence>
<dbReference type="Proteomes" id="UP000031030">
    <property type="component" value="Unassembled WGS sequence"/>
</dbReference>
<accession>A0A0B2AA93</accession>
<keyword evidence="3 11" id="KW-0050">Antiport</keyword>
<reference evidence="12 13" key="1">
    <citation type="submission" date="2014-11" db="EMBL/GenBank/DDBJ databases">
        <title>Genome sequence of Microbacterium mangrovi MUSC 115(T).</title>
        <authorList>
            <person name="Lee L.-H."/>
        </authorList>
    </citation>
    <scope>NUCLEOTIDE SEQUENCE [LARGE SCALE GENOMIC DNA]</scope>
    <source>
        <strain evidence="12 13">MUSC 115</strain>
    </source>
</reference>
<evidence type="ECO:0000256" key="6">
    <source>
        <dbReference type="ARBA" id="ARBA00022989"/>
    </source>
</evidence>
<dbReference type="InterPro" id="IPR023171">
    <property type="entry name" value="Na/H_antiporter_dom_sf"/>
</dbReference>
<feature type="transmembrane region" description="Helical" evidence="11">
    <location>
        <begin position="274"/>
        <end position="297"/>
    </location>
</feature>
<feature type="transmembrane region" description="Helical" evidence="11">
    <location>
        <begin position="348"/>
        <end position="367"/>
    </location>
</feature>
<dbReference type="EMBL" id="JTDK01000006">
    <property type="protein sequence ID" value="KHK98487.1"/>
    <property type="molecule type" value="Genomic_DNA"/>
</dbReference>
<dbReference type="PANTHER" id="PTHR30341">
    <property type="entry name" value="SODIUM ION/PROTON ANTIPORTER NHAA-RELATED"/>
    <property type="match status" value="1"/>
</dbReference>
<dbReference type="InterPro" id="IPR004670">
    <property type="entry name" value="NhaA"/>
</dbReference>
<keyword evidence="13" id="KW-1185">Reference proteome</keyword>
<keyword evidence="7 11" id="KW-0915">Sodium</keyword>
<evidence type="ECO:0000256" key="4">
    <source>
        <dbReference type="ARBA" id="ARBA00022475"/>
    </source>
</evidence>
<evidence type="ECO:0000313" key="13">
    <source>
        <dbReference type="Proteomes" id="UP000031030"/>
    </source>
</evidence>
<comment type="function">
    <text evidence="11">Na(+)/H(+) antiporter that extrudes sodium in exchange for external protons.</text>
</comment>
<dbReference type="Gene3D" id="1.20.1530.10">
    <property type="entry name" value="Na+/H+ antiporter like domain"/>
    <property type="match status" value="1"/>
</dbReference>
<feature type="transmembrane region" description="Helical" evidence="11">
    <location>
        <begin position="146"/>
        <end position="165"/>
    </location>
</feature>
<dbReference type="GO" id="GO:0005886">
    <property type="term" value="C:plasma membrane"/>
    <property type="evidence" value="ECO:0007669"/>
    <property type="project" value="UniProtKB-SubCell"/>
</dbReference>